<organism evidence="3 4">
    <name type="scientific">Chelatococcus caeni</name>
    <dbReference type="NCBI Taxonomy" id="1348468"/>
    <lineage>
        <taxon>Bacteria</taxon>
        <taxon>Pseudomonadati</taxon>
        <taxon>Pseudomonadota</taxon>
        <taxon>Alphaproteobacteria</taxon>
        <taxon>Hyphomicrobiales</taxon>
        <taxon>Chelatococcaceae</taxon>
        <taxon>Chelatococcus</taxon>
    </lineage>
</organism>
<reference evidence="3 4" key="1">
    <citation type="submission" date="2020-08" db="EMBL/GenBank/DDBJ databases">
        <title>Genomic Encyclopedia of Type Strains, Phase IV (KMG-IV): sequencing the most valuable type-strain genomes for metagenomic binning, comparative biology and taxonomic classification.</title>
        <authorList>
            <person name="Goeker M."/>
        </authorList>
    </citation>
    <scope>NUCLEOTIDE SEQUENCE [LARGE SCALE GENOMIC DNA]</scope>
    <source>
        <strain evidence="3 4">DSM 103737</strain>
    </source>
</reference>
<protein>
    <recommendedName>
        <fullName evidence="2">RTX toxin-activating lysine-acyltransferase</fullName>
        <ecNumber evidence="2">2.3.1.-</ecNumber>
    </recommendedName>
</protein>
<dbReference type="Proteomes" id="UP000577362">
    <property type="component" value="Unassembled WGS sequence"/>
</dbReference>
<gene>
    <name evidence="3" type="ORF">GGR16_002942</name>
</gene>
<evidence type="ECO:0000256" key="2">
    <source>
        <dbReference type="RuleBase" id="RU368102"/>
    </source>
</evidence>
<comment type="caution">
    <text evidence="3">The sequence shown here is derived from an EMBL/GenBank/DDBJ whole genome shotgun (WGS) entry which is preliminary data.</text>
</comment>
<accession>A0A840C2N1</accession>
<comment type="similarity">
    <text evidence="1 2">Belongs to the RTX toxin acyltransferase family.</text>
</comment>
<proteinExistence type="inferred from homology"/>
<dbReference type="EC" id="2.3.1.-" evidence="2"/>
<evidence type="ECO:0000313" key="4">
    <source>
        <dbReference type="Proteomes" id="UP000577362"/>
    </source>
</evidence>
<evidence type="ECO:0000256" key="1">
    <source>
        <dbReference type="ARBA" id="ARBA00005686"/>
    </source>
</evidence>
<dbReference type="GO" id="GO:0031640">
    <property type="term" value="P:killing of cells of another organism"/>
    <property type="evidence" value="ECO:0007669"/>
    <property type="project" value="UniProtKB-KW"/>
</dbReference>
<keyword evidence="2" id="KW-0963">Cytoplasm</keyword>
<keyword evidence="2 3" id="KW-0808">Transferase</keyword>
<keyword evidence="4" id="KW-1185">Reference proteome</keyword>
<evidence type="ECO:0000313" key="3">
    <source>
        <dbReference type="EMBL" id="MBB4017908.1"/>
    </source>
</evidence>
<dbReference type="GO" id="GO:0005737">
    <property type="term" value="C:cytoplasm"/>
    <property type="evidence" value="ECO:0007669"/>
    <property type="project" value="UniProtKB-SubCell"/>
</dbReference>
<dbReference type="RefSeq" id="WP_183317042.1">
    <property type="nucleotide sequence ID" value="NZ_JACIEN010000003.1"/>
</dbReference>
<sequence>MNATRFWEQQALGAAVSLLPRSPRYRDMRLEDVEQRLVPAISRGQIKFYLADGEPQAFATWAYLTREAADGLLTGERELLDADFDAGEETWLVDLVAAPGKALPVVRDLRGTVFSGRSLRRLRRGPGGGWRCVHMWKVQEAGKTQPGPGEALAALAARHARFMAGDAARRWLPPGGAGEAIGRRPVH</sequence>
<keyword evidence="2" id="KW-0204">Cytolysis</keyword>
<keyword evidence="2 3" id="KW-0012">Acyltransferase</keyword>
<name>A0A840C2N1_9HYPH</name>
<dbReference type="GO" id="GO:0016746">
    <property type="term" value="F:acyltransferase activity"/>
    <property type="evidence" value="ECO:0007669"/>
    <property type="project" value="UniProtKB-UniRule"/>
</dbReference>
<comment type="function">
    <text evidence="2">Involved in fatty acylation of protoxin at internal lysine residues, thereby converting it to the active toxin.</text>
</comment>
<dbReference type="Pfam" id="PF02794">
    <property type="entry name" value="HlyC"/>
    <property type="match status" value="1"/>
</dbReference>
<dbReference type="AlphaFoldDB" id="A0A840C2N1"/>
<dbReference type="EMBL" id="JACIEN010000003">
    <property type="protein sequence ID" value="MBB4017908.1"/>
    <property type="molecule type" value="Genomic_DNA"/>
</dbReference>
<comment type="subcellular location">
    <subcellularLocation>
        <location evidence="2">Cytoplasm</location>
    </subcellularLocation>
</comment>
<dbReference type="InterPro" id="IPR003996">
    <property type="entry name" value="RTX_toxin-activating_protC_bac"/>
</dbReference>
<dbReference type="GO" id="GO:0009404">
    <property type="term" value="P:toxin metabolic process"/>
    <property type="evidence" value="ECO:0007669"/>
    <property type="project" value="UniProtKB-UniRule"/>
</dbReference>